<proteinExistence type="predicted"/>
<gene>
    <name evidence="1" type="ORF">AMECASPLE_005615</name>
</gene>
<keyword evidence="2" id="KW-1185">Reference proteome</keyword>
<organism evidence="1 2">
    <name type="scientific">Ameca splendens</name>
    <dbReference type="NCBI Taxonomy" id="208324"/>
    <lineage>
        <taxon>Eukaryota</taxon>
        <taxon>Metazoa</taxon>
        <taxon>Chordata</taxon>
        <taxon>Craniata</taxon>
        <taxon>Vertebrata</taxon>
        <taxon>Euteleostomi</taxon>
        <taxon>Actinopterygii</taxon>
        <taxon>Neopterygii</taxon>
        <taxon>Teleostei</taxon>
        <taxon>Neoteleostei</taxon>
        <taxon>Acanthomorphata</taxon>
        <taxon>Ovalentaria</taxon>
        <taxon>Atherinomorphae</taxon>
        <taxon>Cyprinodontiformes</taxon>
        <taxon>Goodeidae</taxon>
        <taxon>Ameca</taxon>
    </lineage>
</organism>
<dbReference type="EMBL" id="JAHRIP010066093">
    <property type="protein sequence ID" value="MEQ2306194.1"/>
    <property type="molecule type" value="Genomic_DNA"/>
</dbReference>
<comment type="caution">
    <text evidence="1">The sequence shown here is derived from an EMBL/GenBank/DDBJ whole genome shotgun (WGS) entry which is preliminary data.</text>
</comment>
<protein>
    <submittedName>
        <fullName evidence="1">Uncharacterized protein</fullName>
    </submittedName>
</protein>
<sequence>MVFGLTGRHLGPSHHLSPGFTGSCRHPGIRMPRPLILSFDSHRTVGGVVGIRTELESRSEVGKQPRYLLSWFPYAASFRERAWWGEQTRLEPAPVRPSSSLCCVEQFGSAPLTGEHRRLLSWKLQTLQR</sequence>
<name>A0ABV0ZIY8_9TELE</name>
<dbReference type="Proteomes" id="UP001469553">
    <property type="component" value="Unassembled WGS sequence"/>
</dbReference>
<evidence type="ECO:0000313" key="1">
    <source>
        <dbReference type="EMBL" id="MEQ2306194.1"/>
    </source>
</evidence>
<accession>A0ABV0ZIY8</accession>
<reference evidence="1 2" key="1">
    <citation type="submission" date="2021-06" db="EMBL/GenBank/DDBJ databases">
        <authorList>
            <person name="Palmer J.M."/>
        </authorList>
    </citation>
    <scope>NUCLEOTIDE SEQUENCE [LARGE SCALE GENOMIC DNA]</scope>
    <source>
        <strain evidence="1 2">AS_MEX2019</strain>
        <tissue evidence="1">Muscle</tissue>
    </source>
</reference>
<evidence type="ECO:0000313" key="2">
    <source>
        <dbReference type="Proteomes" id="UP001469553"/>
    </source>
</evidence>